<gene>
    <name evidence="2" type="ORF">GCM10009836_47960</name>
</gene>
<dbReference type="InterPro" id="IPR036188">
    <property type="entry name" value="FAD/NAD-bd_sf"/>
</dbReference>
<dbReference type="Pfam" id="PF01593">
    <property type="entry name" value="Amino_oxidase"/>
    <property type="match status" value="1"/>
</dbReference>
<accession>A0ABN2NDX2</accession>
<reference evidence="2 3" key="1">
    <citation type="journal article" date="2019" name="Int. J. Syst. Evol. Microbiol.">
        <title>The Global Catalogue of Microorganisms (GCM) 10K type strain sequencing project: providing services to taxonomists for standard genome sequencing and annotation.</title>
        <authorList>
            <consortium name="The Broad Institute Genomics Platform"/>
            <consortium name="The Broad Institute Genome Sequencing Center for Infectious Disease"/>
            <person name="Wu L."/>
            <person name="Ma J."/>
        </authorList>
    </citation>
    <scope>NUCLEOTIDE SEQUENCE [LARGE SCALE GENOMIC DNA]</scope>
    <source>
        <strain evidence="2 3">JCM 16009</strain>
    </source>
</reference>
<proteinExistence type="predicted"/>
<protein>
    <recommendedName>
        <fullName evidence="1">Amine oxidase domain-containing protein</fullName>
    </recommendedName>
</protein>
<dbReference type="EMBL" id="BAAAQK010000018">
    <property type="protein sequence ID" value="GAA1862083.1"/>
    <property type="molecule type" value="Genomic_DNA"/>
</dbReference>
<dbReference type="PANTHER" id="PTHR16128">
    <property type="entry name" value="FAD/NAD(P)-BINDING OXIDOREDUCTASE FAMILY PROTEIN"/>
    <property type="match status" value="1"/>
</dbReference>
<dbReference type="SUPFAM" id="SSF51905">
    <property type="entry name" value="FAD/NAD(P)-binding domain"/>
    <property type="match status" value="1"/>
</dbReference>
<dbReference type="PANTHER" id="PTHR16128:SF5">
    <property type="entry name" value="FAD_NAD(P)-BINDING OXIDOREDUCTASE FAMILY PROTEIN"/>
    <property type="match status" value="1"/>
</dbReference>
<keyword evidence="3" id="KW-1185">Reference proteome</keyword>
<dbReference type="RefSeq" id="WP_344421177.1">
    <property type="nucleotide sequence ID" value="NZ_BAAAQK010000018.1"/>
</dbReference>
<evidence type="ECO:0000313" key="3">
    <source>
        <dbReference type="Proteomes" id="UP001500449"/>
    </source>
</evidence>
<dbReference type="Pfam" id="PF13450">
    <property type="entry name" value="NAD_binding_8"/>
    <property type="match status" value="1"/>
</dbReference>
<organism evidence="2 3">
    <name type="scientific">Pseudonocardia ailaonensis</name>
    <dbReference type="NCBI Taxonomy" id="367279"/>
    <lineage>
        <taxon>Bacteria</taxon>
        <taxon>Bacillati</taxon>
        <taxon>Actinomycetota</taxon>
        <taxon>Actinomycetes</taxon>
        <taxon>Pseudonocardiales</taxon>
        <taxon>Pseudonocardiaceae</taxon>
        <taxon>Pseudonocardia</taxon>
    </lineage>
</organism>
<feature type="domain" description="Amine oxidase" evidence="1">
    <location>
        <begin position="95"/>
        <end position="301"/>
    </location>
</feature>
<dbReference type="Proteomes" id="UP001500449">
    <property type="component" value="Unassembled WGS sequence"/>
</dbReference>
<dbReference type="Gene3D" id="3.90.660.10">
    <property type="match status" value="1"/>
</dbReference>
<sequence length="322" mass="33656">MGVVVVGAGLSGVACAREVARAGLPVTVFDRAHSVGGRMASSKHAGRPVDMGAAYFTVRDPEFAEVVAGWRSAGLARPWTAELAVLGKGERTRSPGPMRWAAPGGLRSLVAALAEGLDVRLDHEVTRVGAGPTVDGEPADVVVLAMPDPQALRVLAPGLGAVALTSGRPWRPVLTVAAGYPRRAWPELSAAFVNDHPVLTLLADDGVRRGDGVPVLVAHTTPEVARAHDGDPDAAIPQVVAAVRELLGLEDAPLWTAAHRWRYAAPELDRDVAFHLGADGIGLAGDGWGSSRIETAWRSGTLLGREVSRRLVTSERGATVDP</sequence>
<dbReference type="Gene3D" id="3.50.50.60">
    <property type="entry name" value="FAD/NAD(P)-binding domain"/>
    <property type="match status" value="1"/>
</dbReference>
<evidence type="ECO:0000259" key="1">
    <source>
        <dbReference type="Pfam" id="PF01593"/>
    </source>
</evidence>
<comment type="caution">
    <text evidence="2">The sequence shown here is derived from an EMBL/GenBank/DDBJ whole genome shotgun (WGS) entry which is preliminary data.</text>
</comment>
<dbReference type="PRINTS" id="PR00419">
    <property type="entry name" value="ADXRDTASE"/>
</dbReference>
<dbReference type="InterPro" id="IPR002937">
    <property type="entry name" value="Amino_oxidase"/>
</dbReference>
<evidence type="ECO:0000313" key="2">
    <source>
        <dbReference type="EMBL" id="GAA1862083.1"/>
    </source>
</evidence>
<name>A0ABN2NDX2_9PSEU</name>